<dbReference type="InterPro" id="IPR036736">
    <property type="entry name" value="ACP-like_sf"/>
</dbReference>
<comment type="caution">
    <text evidence="6">The sequence shown here is derived from an EMBL/GenBank/DDBJ whole genome shotgun (WGS) entry which is preliminary data.</text>
</comment>
<dbReference type="Gene3D" id="3.40.366.10">
    <property type="entry name" value="Malonyl-Coenzyme A Acyl Carrier Protein, domain 2"/>
    <property type="match status" value="1"/>
</dbReference>
<evidence type="ECO:0000313" key="6">
    <source>
        <dbReference type="EMBL" id="RFM35958.1"/>
    </source>
</evidence>
<organism evidence="6 7">
    <name type="scientific">Chitinophaga silvisoli</name>
    <dbReference type="NCBI Taxonomy" id="2291814"/>
    <lineage>
        <taxon>Bacteria</taxon>
        <taxon>Pseudomonadati</taxon>
        <taxon>Bacteroidota</taxon>
        <taxon>Chitinophagia</taxon>
        <taxon>Chitinophagales</taxon>
        <taxon>Chitinophagaceae</taxon>
        <taxon>Chitinophaga</taxon>
    </lineage>
</organism>
<evidence type="ECO:0000313" key="7">
    <source>
        <dbReference type="Proteomes" id="UP000261174"/>
    </source>
</evidence>
<dbReference type="Gene3D" id="1.10.1200.10">
    <property type="entry name" value="ACP-like"/>
    <property type="match status" value="3"/>
</dbReference>
<name>A0A3E1P7E8_9BACT</name>
<evidence type="ECO:0000259" key="4">
    <source>
        <dbReference type="PROSITE" id="PS50075"/>
    </source>
</evidence>
<dbReference type="SMART" id="SM00827">
    <property type="entry name" value="PKS_AT"/>
    <property type="match status" value="1"/>
</dbReference>
<sequence length="2411" mass="260127">MNMSTIIGITPFESPDVQLAIALAQAKAFPVLHLGRNRQVAEQALSELTQQLSQPFGVCILHTSVADLSLPEQVTLVIAPYGMKLKVPKRVQLFYQVHSLAEAKLAKKEKADAIILKGNESGGKTGDESSYILFQQVVKAMPDTHIYVQGGIGIHTTAALIATGASGVVLDSQLVLFPECRAPKSLKNVCEKLNGNETRVIDHYRVLVRPNSPELPENATMAELEPLLGTLDLDRSYLPLGQDIAISTDLVKRYKKLGRLITGMHHAIRGHIRQAQAQPVISPHNALAKELNITYPIAQGPMTRVSDVPAFAAAVANAGALPFVALSLLKGESARNLIRETKQLAGDKTWGVGILGFAPQELRDEQIAYIQEEKPPFVLIAGGRPSQAKALEQQGIQSFLHVPSASLLDMFIKEGARKFVFEGRECGGHVGPLSSFVLWEKQIDRLLQEENAAQFSLFFAGGIHDALSAAFIGVMVAPLATKGAKVGVLMGTAYIYTKEAVETGAILQQFQDQAIAHNHTVLLETAPGHETRCLHSPFADFFNKEKEQLIAANVDKKEIWTRLESLNVGRLRIAAKGVDRTAEGLVKIATKQQLNEGMYMIGQVAAMRHETVTMHALHEDVAAMNQAIIDKAALPAPLTQPEKALDVAIIGMACIYPGAKNIDEFWANILNGVDCVTEVPDDRWNKELYFDNNSNDGEMSPSKWGGFIPRIDFDPMLFGIPPQSLAAIDPTQLLALLVAKQALDNAGYGGKEYNTEDVSVIIGAEGGTDLANSYGFRSTYRQYLGEMPEELKAVLPRMTEDSFPGVLANVISGRITNRLDLGGRNYTVDAACASSLAAIDLACQELVLGKSEMVLAGAADLHNGINDYLMFSSTHALSRKGRCATFDSEADGIALGEGVAMIVLKRLSDAKRDGDKIYAVIKGVGGSSDGKSLGLTAPRKAGQVKALERAYEMSGISPANVGLVEAHGTGTVVGDKTEISAISDMLIQNGAVIGQTYLGSVKTQIGHTKCAAGLAGLIKAALSVYHGIKPPTLHMKTPNSFYNPASSPFLFNAEAGLWLDDKRTAGISAFGFGGTNFHAVIENDASVQDNSTAMKAWPAELFVFRGNSQPLLKAVSSILQNNDSISLKDLAYSLAVYSQEPVTLSIVASGREDLMMKLDLALAGATSKDIYVTAPVEGKLAFLFPGQGSQRINMARELFVAFPVMRQLLKKYPAYEKVLFPPAVFNNEASQLQKEQIKDTRVAQPVLGIVDLAIAQFLQSLGIEPDMVAGHSYGELPALCFAGAFAAEQLVPLSELRAKAILGGVADDKGMMVAVSCAEDVLQAFTGEGTGVYPVNHNSPAQWALAGKTADMEALMVRLKEAKITFKQMEVACAFHSPVIAGAKALYAQAIKDVEFAALSVPVWSNTTAQLYPTQPAEIRDRLAEHIVQPVLFAEEIAQMYAAGARLFIEAGPGKVLSNLAKATLGKETIVLHTEDKAPNAITHLLNTLAKYISTGRVINLEQLFDGRDAQVLQLDNPALYKKSATVWLVNGHMAVPSVGKLPAHGAMPLLQPLKLNMGTAPVVVAPAGNAEHMVQEYLNSVKLLVQAQRDVILGYLGHTPAAMPIAASYTAPVVSSAAPAPTPAPVAAPAPAKKDTKRILIEVVSEKTGYPHEMLGLEMDMEADLSIDSIKRMEIIGELRTKMGGFKSSGKSEEAVVEQLAGIKTLNGLLQWIAENVDAQALPDAGGVSLQHAIAQQPAVDIKETILQIVSEKTGYPQEMLGLDLDMEADLSIDSIKRMEIIGELRTRLGGFGAVNQSDESVVEQLAGIKTLNGLLSWISGNMAQKPAAPAPVAPVASVQTSATWSESEIKNILLLTVSEKTGYPTDMLGMDLDLEADLSIDSIKRMEILGELKIKIGSFSQNGEDKTEALTGIKTLNGLLRWIAENVGSTAPEIPVYNTANAMAAATAASLSRLCFSLTPSTFGQAVSIKDAQFAIMDDGSTLPATLQSLLIEKGARVTIIKGDESLDEYQGLIIPDLLTAPGRPNILAAFDTIKKLNPDSVKWVYAISGVLNGDAKDLRSVQGYPGFLKSLDKEWETTKCRSITLTGQFPADRIPGMIIDEILHPDDPAEVIYHNGSRHTYNLIPSQLPVGDTSQLQLDKNSVVLVLGGAQGITAELMIRFAKDYPCNYILVGRSADPRNTVPSQYASLNSKDAIRKQLIAEGQITKPAEIEKKASEIHKANQILSTIRSLEKNGAAVSYRSLDLRNEQEISHLITQVYKDYGRIDGVVHGAGLLEDKLFQQKTTESFERVFTTKVTPLRILAEQLRPDVQFVIFFSSVASVYGNRGQTDYAAANSVMDRYAWELRNTIKGKVTAINWGPWKGTGMVSPALEREYERRGIALIPLQEGMEHFVNELKYGNESQVLIMA</sequence>
<evidence type="ECO:0000256" key="1">
    <source>
        <dbReference type="ARBA" id="ARBA00022450"/>
    </source>
</evidence>
<dbReference type="Gene3D" id="3.20.20.70">
    <property type="entry name" value="Aldolase class I"/>
    <property type="match status" value="2"/>
</dbReference>
<proteinExistence type="predicted"/>
<dbReference type="SUPFAM" id="SSF53901">
    <property type="entry name" value="Thiolase-like"/>
    <property type="match status" value="1"/>
</dbReference>
<dbReference type="Pfam" id="PF02801">
    <property type="entry name" value="Ketoacyl-synt_C"/>
    <property type="match status" value="1"/>
</dbReference>
<dbReference type="PROSITE" id="PS50075">
    <property type="entry name" value="CARRIER"/>
    <property type="match status" value="2"/>
</dbReference>
<dbReference type="Pfam" id="PF00109">
    <property type="entry name" value="ketoacyl-synt"/>
    <property type="match status" value="1"/>
</dbReference>
<dbReference type="CDD" id="cd00833">
    <property type="entry name" value="PKS"/>
    <property type="match status" value="1"/>
</dbReference>
<protein>
    <submittedName>
        <fullName evidence="6">SDR family NAD(P)-dependent oxidoreductase</fullName>
    </submittedName>
</protein>
<keyword evidence="2" id="KW-0597">Phosphoprotein</keyword>
<dbReference type="SUPFAM" id="SSF52151">
    <property type="entry name" value="FabD/lysophospholipase-like"/>
    <property type="match status" value="1"/>
</dbReference>
<dbReference type="GO" id="GO:0006633">
    <property type="term" value="P:fatty acid biosynthetic process"/>
    <property type="evidence" value="ECO:0007669"/>
    <property type="project" value="InterPro"/>
</dbReference>
<keyword evidence="1" id="KW-0596">Phosphopantetheine</keyword>
<dbReference type="SUPFAM" id="SSF47336">
    <property type="entry name" value="ACP-like"/>
    <property type="match status" value="3"/>
</dbReference>
<keyword evidence="7" id="KW-1185">Reference proteome</keyword>
<keyword evidence="3" id="KW-0808">Transferase</keyword>
<dbReference type="EMBL" id="QTJV01000001">
    <property type="protein sequence ID" value="RFM35958.1"/>
    <property type="molecule type" value="Genomic_DNA"/>
</dbReference>
<dbReference type="SUPFAM" id="SSF51735">
    <property type="entry name" value="NAD(P)-binding Rossmann-fold domains"/>
    <property type="match status" value="1"/>
</dbReference>
<evidence type="ECO:0000259" key="5">
    <source>
        <dbReference type="PROSITE" id="PS52004"/>
    </source>
</evidence>
<feature type="domain" description="Carrier" evidence="4">
    <location>
        <begin position="1738"/>
        <end position="1824"/>
    </location>
</feature>
<dbReference type="Gene3D" id="3.30.70.250">
    <property type="entry name" value="Malonyl-CoA ACP transacylase, ACP-binding"/>
    <property type="match status" value="1"/>
</dbReference>
<dbReference type="InterPro" id="IPR014030">
    <property type="entry name" value="Ketoacyl_synth_N"/>
</dbReference>
<gene>
    <name evidence="6" type="ORF">DXN04_00105</name>
</gene>
<dbReference type="InterPro" id="IPR013968">
    <property type="entry name" value="PKS_KR"/>
</dbReference>
<dbReference type="PANTHER" id="PTHR43775:SF51">
    <property type="entry name" value="INACTIVE PHENOLPHTHIOCEROL SYNTHESIS POLYKETIDE SYNTHASE TYPE I PKS1-RELATED"/>
    <property type="match status" value="1"/>
</dbReference>
<dbReference type="InterPro" id="IPR057326">
    <property type="entry name" value="KR_dom"/>
</dbReference>
<dbReference type="Gene3D" id="3.40.50.720">
    <property type="entry name" value="NAD(P)-binding Rossmann-like Domain"/>
    <property type="match status" value="1"/>
</dbReference>
<dbReference type="SUPFAM" id="SSF51412">
    <property type="entry name" value="Inosine monophosphate dehydrogenase (IMPDH)"/>
    <property type="match status" value="2"/>
</dbReference>
<dbReference type="Proteomes" id="UP000261174">
    <property type="component" value="Unassembled WGS sequence"/>
</dbReference>
<dbReference type="InterPro" id="IPR018201">
    <property type="entry name" value="Ketoacyl_synth_AS"/>
</dbReference>
<dbReference type="SMART" id="SM00825">
    <property type="entry name" value="PKS_KS"/>
    <property type="match status" value="1"/>
</dbReference>
<dbReference type="InterPro" id="IPR036291">
    <property type="entry name" value="NAD(P)-bd_dom_sf"/>
</dbReference>
<feature type="domain" description="Carrier" evidence="4">
    <location>
        <begin position="1632"/>
        <end position="1718"/>
    </location>
</feature>
<feature type="domain" description="Ketosynthase family 3 (KS3)" evidence="5">
    <location>
        <begin position="644"/>
        <end position="1083"/>
    </location>
</feature>
<dbReference type="InterPro" id="IPR014031">
    <property type="entry name" value="Ketoacyl_synth_C"/>
</dbReference>
<dbReference type="InterPro" id="IPR001227">
    <property type="entry name" value="Ac_transferase_dom_sf"/>
</dbReference>
<dbReference type="PROSITE" id="PS52004">
    <property type="entry name" value="KS3_2"/>
    <property type="match status" value="1"/>
</dbReference>
<dbReference type="GO" id="GO:0004312">
    <property type="term" value="F:fatty acid synthase activity"/>
    <property type="evidence" value="ECO:0007669"/>
    <property type="project" value="TreeGrafter"/>
</dbReference>
<dbReference type="SUPFAM" id="SSF55048">
    <property type="entry name" value="Probable ACP-binding domain of malonyl-CoA ACP transacylase"/>
    <property type="match status" value="1"/>
</dbReference>
<reference evidence="6 7" key="1">
    <citation type="submission" date="2018-08" db="EMBL/GenBank/DDBJ databases">
        <title>Chitinophaga sp. K20C18050901, a novel bacterium isolated from forest soil.</title>
        <authorList>
            <person name="Wang C."/>
        </authorList>
    </citation>
    <scope>NUCLEOTIDE SEQUENCE [LARGE SCALE GENOMIC DNA]</scope>
    <source>
        <strain evidence="6 7">K20C18050901</strain>
    </source>
</reference>
<dbReference type="PROSITE" id="PS00606">
    <property type="entry name" value="KS3_1"/>
    <property type="match status" value="1"/>
</dbReference>
<evidence type="ECO:0000256" key="2">
    <source>
        <dbReference type="ARBA" id="ARBA00022553"/>
    </source>
</evidence>
<dbReference type="SMART" id="SM00822">
    <property type="entry name" value="PKS_KR"/>
    <property type="match status" value="1"/>
</dbReference>
<dbReference type="InterPro" id="IPR020841">
    <property type="entry name" value="PKS_Beta-ketoAc_synthase_dom"/>
</dbReference>
<dbReference type="PANTHER" id="PTHR43775">
    <property type="entry name" value="FATTY ACID SYNTHASE"/>
    <property type="match status" value="1"/>
</dbReference>
<dbReference type="Pfam" id="PF08659">
    <property type="entry name" value="KR"/>
    <property type="match status" value="1"/>
</dbReference>
<accession>A0A3E1P7E8</accession>
<dbReference type="InterPro" id="IPR016039">
    <property type="entry name" value="Thiolase-like"/>
</dbReference>
<dbReference type="InterPro" id="IPR016035">
    <property type="entry name" value="Acyl_Trfase/lysoPLipase"/>
</dbReference>
<dbReference type="Pfam" id="PF00698">
    <property type="entry name" value="Acyl_transf_1"/>
    <property type="match status" value="1"/>
</dbReference>
<dbReference type="GO" id="GO:0004315">
    <property type="term" value="F:3-oxoacyl-[acyl-carrier-protein] synthase activity"/>
    <property type="evidence" value="ECO:0007669"/>
    <property type="project" value="InterPro"/>
</dbReference>
<dbReference type="Pfam" id="PF03060">
    <property type="entry name" value="NMO"/>
    <property type="match status" value="2"/>
</dbReference>
<dbReference type="Gene3D" id="3.40.47.10">
    <property type="match status" value="1"/>
</dbReference>
<dbReference type="InterPro" id="IPR013785">
    <property type="entry name" value="Aldolase_TIM"/>
</dbReference>
<dbReference type="InterPro" id="IPR016036">
    <property type="entry name" value="Malonyl_transacylase_ACP-bd"/>
</dbReference>
<dbReference type="InterPro" id="IPR014043">
    <property type="entry name" value="Acyl_transferase_dom"/>
</dbReference>
<dbReference type="Pfam" id="PF00550">
    <property type="entry name" value="PP-binding"/>
    <property type="match status" value="1"/>
</dbReference>
<evidence type="ECO:0000256" key="3">
    <source>
        <dbReference type="ARBA" id="ARBA00022679"/>
    </source>
</evidence>
<dbReference type="InterPro" id="IPR050091">
    <property type="entry name" value="PKS_NRPS_Biosynth_Enz"/>
</dbReference>
<dbReference type="OrthoDB" id="9778690at2"/>
<dbReference type="InterPro" id="IPR009081">
    <property type="entry name" value="PP-bd_ACP"/>
</dbReference>
<dbReference type="CDD" id="cd08953">
    <property type="entry name" value="KR_2_SDR_x"/>
    <property type="match status" value="1"/>
</dbReference>